<dbReference type="InterPro" id="IPR006073">
    <property type="entry name" value="GTP-bd"/>
</dbReference>
<dbReference type="InterPro" id="IPR030394">
    <property type="entry name" value="G_HFLX_dom"/>
</dbReference>
<sequence length="429" mass="48198">MFEVREKPLLVERALLVRLYFDPREADESEALLEELGELVSTLGIGVVEKVLARSREMHKKFLCGTGKAAEIVELAKAHQCDCIVIDNQLAPSQQREWERAADLCVIDREEVILDIFAQRAQTKEARLQVELARMQYALPRMARMWGHLDREGGSGGGQGGGAARGMGEKQIEVDRRMAHVRIDRARRELEDVRKQRATQRKERERMETPHAAIVGYTNAGKSTLLNRLSGSDVMAKDMLFATLDTTTRKIELPDGQPLLLTDTVGFVRNLPHRLVEAFKATLEEAVLADFLIHVLDATSPEIERFHETTLHVLGELGAADKTTVTVLNKIDKVTDPDRLADLKRLFPDALRISAFTGLGMEELLQKCSDVLADRVRRHRYRIPQSRADLLGVLHRDAKVLSTEYEDNDILVTAVVPAAIAGRLEEFAF</sequence>
<dbReference type="SUPFAM" id="SSF52540">
    <property type="entry name" value="P-loop containing nucleoside triphosphate hydrolases"/>
    <property type="match status" value="1"/>
</dbReference>
<dbReference type="PRINTS" id="PR00326">
    <property type="entry name" value="GTP1OBG"/>
</dbReference>
<evidence type="ECO:0000256" key="1">
    <source>
        <dbReference type="ARBA" id="ARBA00022723"/>
    </source>
</evidence>
<dbReference type="HAMAP" id="MF_00900">
    <property type="entry name" value="GTPase_HflX"/>
    <property type="match status" value="1"/>
</dbReference>
<dbReference type="RefSeq" id="WP_264502434.1">
    <property type="nucleotide sequence ID" value="NZ_JAPDDS010000010.1"/>
</dbReference>
<evidence type="ECO:0000313" key="8">
    <source>
        <dbReference type="EMBL" id="MCW1886478.1"/>
    </source>
</evidence>
<evidence type="ECO:0000313" key="9">
    <source>
        <dbReference type="Proteomes" id="UP001207930"/>
    </source>
</evidence>
<reference evidence="8 9" key="1">
    <citation type="submission" date="2022-10" db="EMBL/GenBank/DDBJ databases">
        <title>Luteolibacter flavescens strain MCCC 1K03193, whole genome shotgun sequencing project.</title>
        <authorList>
            <person name="Zhao G."/>
            <person name="Shen L."/>
        </authorList>
    </citation>
    <scope>NUCLEOTIDE SEQUENCE [LARGE SCALE GENOMIC DNA]</scope>
    <source>
        <strain evidence="8 9">MCCC 1K03193</strain>
    </source>
</reference>
<dbReference type="InterPro" id="IPR042108">
    <property type="entry name" value="GTPase_HflX_N_sf"/>
</dbReference>
<name>A0ABT3FSB7_9BACT</name>
<comment type="similarity">
    <text evidence="5">Belongs to the TRAFAC class OBG-HflX-like GTPase superfamily. HflX GTPase family.</text>
</comment>
<feature type="coiled-coil region" evidence="6">
    <location>
        <begin position="176"/>
        <end position="203"/>
    </location>
</feature>
<comment type="subunit">
    <text evidence="5">Monomer. Associates with the 50S ribosomal subunit.</text>
</comment>
<protein>
    <recommendedName>
        <fullName evidence="5">GTPase HflX</fullName>
    </recommendedName>
    <alternativeName>
        <fullName evidence="5">GTP-binding protein HflX</fullName>
    </alternativeName>
</protein>
<dbReference type="NCBIfam" id="TIGR03156">
    <property type="entry name" value="GTP_HflX"/>
    <property type="match status" value="1"/>
</dbReference>
<dbReference type="Gene3D" id="3.40.50.300">
    <property type="entry name" value="P-loop containing nucleotide triphosphate hydrolases"/>
    <property type="match status" value="1"/>
</dbReference>
<keyword evidence="9" id="KW-1185">Reference proteome</keyword>
<dbReference type="Pfam" id="PF16360">
    <property type="entry name" value="GTP-bdg_M"/>
    <property type="match status" value="1"/>
</dbReference>
<keyword evidence="6" id="KW-0175">Coiled coil</keyword>
<keyword evidence="3" id="KW-0460">Magnesium</keyword>
<keyword evidence="5" id="KW-0963">Cytoplasm</keyword>
<dbReference type="EMBL" id="JAPDDS010000010">
    <property type="protein sequence ID" value="MCW1886478.1"/>
    <property type="molecule type" value="Genomic_DNA"/>
</dbReference>
<keyword evidence="4 5" id="KW-0342">GTP-binding</keyword>
<dbReference type="PANTHER" id="PTHR10229">
    <property type="entry name" value="GTP-BINDING PROTEIN HFLX"/>
    <property type="match status" value="1"/>
</dbReference>
<evidence type="ECO:0000256" key="5">
    <source>
        <dbReference type="HAMAP-Rule" id="MF_00900"/>
    </source>
</evidence>
<dbReference type="PANTHER" id="PTHR10229:SF0">
    <property type="entry name" value="GTP-BINDING PROTEIN 6-RELATED"/>
    <property type="match status" value="1"/>
</dbReference>
<dbReference type="PROSITE" id="PS51705">
    <property type="entry name" value="G_HFLX"/>
    <property type="match status" value="1"/>
</dbReference>
<dbReference type="InterPro" id="IPR025121">
    <property type="entry name" value="GTPase_HflX_N"/>
</dbReference>
<evidence type="ECO:0000259" key="7">
    <source>
        <dbReference type="PROSITE" id="PS51705"/>
    </source>
</evidence>
<evidence type="ECO:0000256" key="4">
    <source>
        <dbReference type="ARBA" id="ARBA00023134"/>
    </source>
</evidence>
<evidence type="ECO:0000256" key="6">
    <source>
        <dbReference type="SAM" id="Coils"/>
    </source>
</evidence>
<dbReference type="Pfam" id="PF13167">
    <property type="entry name" value="GTP-bdg_N"/>
    <property type="match status" value="1"/>
</dbReference>
<dbReference type="InterPro" id="IPR032305">
    <property type="entry name" value="GTP-bd_M"/>
</dbReference>
<dbReference type="InterPro" id="IPR027417">
    <property type="entry name" value="P-loop_NTPase"/>
</dbReference>
<accession>A0ABT3FSB7</accession>
<dbReference type="InterPro" id="IPR016496">
    <property type="entry name" value="GTPase_HflX"/>
</dbReference>
<gene>
    <name evidence="5 8" type="primary">hflX</name>
    <name evidence="8" type="ORF">OKA04_17200</name>
</gene>
<organism evidence="8 9">
    <name type="scientific">Luteolibacter flavescens</name>
    <dbReference type="NCBI Taxonomy" id="1859460"/>
    <lineage>
        <taxon>Bacteria</taxon>
        <taxon>Pseudomonadati</taxon>
        <taxon>Verrucomicrobiota</taxon>
        <taxon>Verrucomicrobiia</taxon>
        <taxon>Verrucomicrobiales</taxon>
        <taxon>Verrucomicrobiaceae</taxon>
        <taxon>Luteolibacter</taxon>
    </lineage>
</organism>
<dbReference type="Gene3D" id="6.10.250.2860">
    <property type="match status" value="1"/>
</dbReference>
<keyword evidence="1" id="KW-0479">Metal-binding</keyword>
<dbReference type="CDD" id="cd01878">
    <property type="entry name" value="HflX"/>
    <property type="match status" value="1"/>
</dbReference>
<keyword evidence="2 5" id="KW-0547">Nucleotide-binding</keyword>
<proteinExistence type="inferred from homology"/>
<evidence type="ECO:0000256" key="3">
    <source>
        <dbReference type="ARBA" id="ARBA00022842"/>
    </source>
</evidence>
<evidence type="ECO:0000256" key="2">
    <source>
        <dbReference type="ARBA" id="ARBA00022741"/>
    </source>
</evidence>
<comment type="subcellular location">
    <subcellularLocation>
        <location evidence="5">Cytoplasm</location>
    </subcellularLocation>
    <text evidence="5">May associate with membranes.</text>
</comment>
<dbReference type="Gene3D" id="3.40.50.11060">
    <property type="entry name" value="GTPase HflX, N-terminal domain"/>
    <property type="match status" value="1"/>
</dbReference>
<feature type="domain" description="Hflx-type G" evidence="7">
    <location>
        <begin position="210"/>
        <end position="376"/>
    </location>
</feature>
<dbReference type="PIRSF" id="PIRSF006809">
    <property type="entry name" value="GTP-binding_hflX_prd"/>
    <property type="match status" value="1"/>
</dbReference>
<comment type="caution">
    <text evidence="8">The sequence shown here is derived from an EMBL/GenBank/DDBJ whole genome shotgun (WGS) entry which is preliminary data.</text>
</comment>
<dbReference type="Proteomes" id="UP001207930">
    <property type="component" value="Unassembled WGS sequence"/>
</dbReference>
<comment type="function">
    <text evidence="5">GTPase that associates with the 50S ribosomal subunit and may have a role during protein synthesis or ribosome biogenesis.</text>
</comment>
<dbReference type="Pfam" id="PF01926">
    <property type="entry name" value="MMR_HSR1"/>
    <property type="match status" value="1"/>
</dbReference>